<dbReference type="RefSeq" id="WP_380689615.1">
    <property type="nucleotide sequence ID" value="NZ_JBHRSS010000004.1"/>
</dbReference>
<gene>
    <name evidence="1" type="ORF">ACFOSU_11235</name>
</gene>
<reference evidence="2" key="1">
    <citation type="journal article" date="2019" name="Int. J. Syst. Evol. Microbiol.">
        <title>The Global Catalogue of Microorganisms (GCM) 10K type strain sequencing project: providing services to taxonomists for standard genome sequencing and annotation.</title>
        <authorList>
            <consortium name="The Broad Institute Genomics Platform"/>
            <consortium name="The Broad Institute Genome Sequencing Center for Infectious Disease"/>
            <person name="Wu L."/>
            <person name="Ma J."/>
        </authorList>
    </citation>
    <scope>NUCLEOTIDE SEQUENCE [LARGE SCALE GENOMIC DNA]</scope>
    <source>
        <strain evidence="2">KCTC 52640</strain>
    </source>
</reference>
<dbReference type="Proteomes" id="UP001595462">
    <property type="component" value="Unassembled WGS sequence"/>
</dbReference>
<keyword evidence="2" id="KW-1185">Reference proteome</keyword>
<name>A0ABV7ESV9_9GAMM</name>
<comment type="caution">
    <text evidence="1">The sequence shown here is derived from an EMBL/GenBank/DDBJ whole genome shotgun (WGS) entry which is preliminary data.</text>
</comment>
<evidence type="ECO:0000313" key="2">
    <source>
        <dbReference type="Proteomes" id="UP001595462"/>
    </source>
</evidence>
<protein>
    <submittedName>
        <fullName evidence="1">Uncharacterized protein</fullName>
    </submittedName>
</protein>
<organism evidence="1 2">
    <name type="scientific">Salinisphaera aquimarina</name>
    <dbReference type="NCBI Taxonomy" id="2094031"/>
    <lineage>
        <taxon>Bacteria</taxon>
        <taxon>Pseudomonadati</taxon>
        <taxon>Pseudomonadota</taxon>
        <taxon>Gammaproteobacteria</taxon>
        <taxon>Salinisphaerales</taxon>
        <taxon>Salinisphaeraceae</taxon>
        <taxon>Salinisphaera</taxon>
    </lineage>
</organism>
<dbReference type="EMBL" id="JBHRSS010000004">
    <property type="protein sequence ID" value="MFC3104460.1"/>
    <property type="molecule type" value="Genomic_DNA"/>
</dbReference>
<sequence>MTGIPGSEQTLGGEAISACAQLSVNPAGHTLAVTERFAPPAALSQQTSDNERLDDEGVIVTIAIKRPPARIRIAIPSPWAPAVSRSAATAPIGIS</sequence>
<accession>A0ABV7ESV9</accession>
<evidence type="ECO:0000313" key="1">
    <source>
        <dbReference type="EMBL" id="MFC3104460.1"/>
    </source>
</evidence>
<proteinExistence type="predicted"/>